<evidence type="ECO:0008006" key="3">
    <source>
        <dbReference type="Google" id="ProtNLM"/>
    </source>
</evidence>
<evidence type="ECO:0000313" key="1">
    <source>
        <dbReference type="EMBL" id="PXW95155.1"/>
    </source>
</evidence>
<dbReference type="RefSeq" id="WP_110320353.1">
    <property type="nucleotide sequence ID" value="NZ_QJJU01000061.1"/>
</dbReference>
<reference evidence="1 2" key="2">
    <citation type="submission" date="2018-06" db="EMBL/GenBank/DDBJ databases">
        <title>Sequencing of bacterial isolates from soil warming experiment in Harvard Forest, Massachusetts, USA.</title>
        <authorList>
            <person name="Deangelis K.PhD."/>
        </authorList>
    </citation>
    <scope>NUCLEOTIDE SEQUENCE [LARGE SCALE GENOMIC DNA]</scope>
    <source>
        <strain evidence="1 2">GAS496</strain>
    </source>
</reference>
<dbReference type="InterPro" id="IPR009030">
    <property type="entry name" value="Growth_fac_rcpt_cys_sf"/>
</dbReference>
<dbReference type="EMBL" id="QJJU01000061">
    <property type="protein sequence ID" value="PXW95155.1"/>
    <property type="molecule type" value="Genomic_DNA"/>
</dbReference>
<protein>
    <recommendedName>
        <fullName evidence="3">Recombinase XerD</fullName>
    </recommendedName>
</protein>
<dbReference type="Proteomes" id="UP000247781">
    <property type="component" value="Unassembled WGS sequence"/>
</dbReference>
<proteinExistence type="predicted"/>
<dbReference type="SUPFAM" id="SSF57184">
    <property type="entry name" value="Growth factor receptor domain"/>
    <property type="match status" value="1"/>
</dbReference>
<comment type="caution">
    <text evidence="1">The sequence shown here is derived from an EMBL/GenBank/DDBJ whole genome shotgun (WGS) entry which is preliminary data.</text>
</comment>
<dbReference type="AlphaFoldDB" id="A0A318H153"/>
<sequence length="467" mass="51775">MANQLRVNWPADQLCHSCFYTAMRTHGVCPICSHNGVLPGRANHTDPRPICLSCAGISGNYRCTTCDVEGQLYRDGHCARCALRNDLTDLMVDGAADPVTMATIVDILCGVDRPESILSWQRSPTVQALLTGLAEGDIPLSHDGLDAAGQNRQVSHLRSLLEHNGLLPQRDEPLARFQSWLASKLDAICEPSVRAPVEQFATWHHLHRLRRKSISGQTSHGPTHSARQEITETVKFLTWLYETHHRTAATCRQQDIDEWLATGPTTRTKVRTFVVWANKSKINTALHLDAPQPKSTRLLTQDQRLAWVKELLTGDVESLAYRVAGTLLLLYAQPLMKIVALPTAAIVVAPHETRISLGTEPVPVPEPFASMIQHHLHNRPNLRTAGGMVTNPWLFPGHRAGKHLDPHTMMMALRTLGINLLGARNSALQNLVTEMPPPVVAHLLGYSHNCTQRHAQLAAQTWSHYVT</sequence>
<reference evidence="2" key="1">
    <citation type="submission" date="2018-05" db="EMBL/GenBank/DDBJ databases">
        <authorList>
            <person name="Deangelis K."/>
            <person name="Huntemann M."/>
            <person name="Clum A."/>
            <person name="Pillay M."/>
            <person name="Palaniappan K."/>
            <person name="Varghese N."/>
            <person name="Mikhailova N."/>
            <person name="Stamatis D."/>
            <person name="Reddy T."/>
            <person name="Daum C."/>
            <person name="Shapiro N."/>
            <person name="Ivanova N."/>
            <person name="Kyrpides N."/>
            <person name="Woyke T."/>
        </authorList>
    </citation>
    <scope>NUCLEOTIDE SEQUENCE [LARGE SCALE GENOMIC DNA]</scope>
    <source>
        <strain evidence="2">GAS496</strain>
    </source>
</reference>
<keyword evidence="2" id="KW-1185">Reference proteome</keyword>
<evidence type="ECO:0000313" key="2">
    <source>
        <dbReference type="Proteomes" id="UP000247781"/>
    </source>
</evidence>
<organism evidence="1 2">
    <name type="scientific">Mycolicibacterium moriokaense</name>
    <dbReference type="NCBI Taxonomy" id="39691"/>
    <lineage>
        <taxon>Bacteria</taxon>
        <taxon>Bacillati</taxon>
        <taxon>Actinomycetota</taxon>
        <taxon>Actinomycetes</taxon>
        <taxon>Mycobacteriales</taxon>
        <taxon>Mycobacteriaceae</taxon>
        <taxon>Mycolicibacterium</taxon>
    </lineage>
</organism>
<accession>A0A318H153</accession>
<dbReference type="OrthoDB" id="3405537at2"/>
<name>A0A318H153_9MYCO</name>
<gene>
    <name evidence="1" type="ORF">C8E89_1613</name>
</gene>